<keyword evidence="3" id="KW-1185">Reference proteome</keyword>
<evidence type="ECO:0000256" key="1">
    <source>
        <dbReference type="SAM" id="MobiDB-lite"/>
    </source>
</evidence>
<comment type="caution">
    <text evidence="2">The sequence shown here is derived from an EMBL/GenBank/DDBJ whole genome shotgun (WGS) entry which is preliminary data.</text>
</comment>
<reference evidence="2 3" key="1">
    <citation type="journal article" date="2017" name="PLoS Biol.">
        <title>The sea cucumber genome provides insights into morphological evolution and visceral regeneration.</title>
        <authorList>
            <person name="Zhang X."/>
            <person name="Sun L."/>
            <person name="Yuan J."/>
            <person name="Sun Y."/>
            <person name="Gao Y."/>
            <person name="Zhang L."/>
            <person name="Li S."/>
            <person name="Dai H."/>
            <person name="Hamel J.F."/>
            <person name="Liu C."/>
            <person name="Yu Y."/>
            <person name="Liu S."/>
            <person name="Lin W."/>
            <person name="Guo K."/>
            <person name="Jin S."/>
            <person name="Xu P."/>
            <person name="Storey K.B."/>
            <person name="Huan P."/>
            <person name="Zhang T."/>
            <person name="Zhou Y."/>
            <person name="Zhang J."/>
            <person name="Lin C."/>
            <person name="Li X."/>
            <person name="Xing L."/>
            <person name="Huo D."/>
            <person name="Sun M."/>
            <person name="Wang L."/>
            <person name="Mercier A."/>
            <person name="Li F."/>
            <person name="Yang H."/>
            <person name="Xiang J."/>
        </authorList>
    </citation>
    <scope>NUCLEOTIDE SEQUENCE [LARGE SCALE GENOMIC DNA]</scope>
    <source>
        <strain evidence="2">Shaxun</strain>
        <tissue evidence="2">Muscle</tissue>
    </source>
</reference>
<sequence length="245" mass="27669">MLLFTQEDDNNSEFDKNSSPSEKETKEEGTPRKGKKKDPERRLTQRGFPNMPPQETPGKNNQNDEDVETDIDDSYTTEDNKNLDKDETDFSKSKGCSDDTGPNVSRAFKEYRIDDKSVFKGFNLAFTCDGTDMRIVLRINKDSDGIICQFEFKNGKIIPSYRGNSETAIGFTKGTKYHLTLGNKMRVLSLFQEDSAQGNECVQEFGEYDFVHLSLLCIYKSDTCSVSILSHLGLSEMPTPADDLN</sequence>
<accession>A0A2G8KIW1</accession>
<protein>
    <submittedName>
        <fullName evidence="2">Uncharacterized protein</fullName>
    </submittedName>
</protein>
<feature type="compositionally biased region" description="Acidic residues" evidence="1">
    <location>
        <begin position="1"/>
        <end position="12"/>
    </location>
</feature>
<proteinExistence type="predicted"/>
<feature type="region of interest" description="Disordered" evidence="1">
    <location>
        <begin position="1"/>
        <end position="103"/>
    </location>
</feature>
<dbReference type="EMBL" id="MRZV01000551">
    <property type="protein sequence ID" value="PIK47900.1"/>
    <property type="molecule type" value="Genomic_DNA"/>
</dbReference>
<evidence type="ECO:0000313" key="3">
    <source>
        <dbReference type="Proteomes" id="UP000230750"/>
    </source>
</evidence>
<name>A0A2G8KIW1_STIJA</name>
<organism evidence="2 3">
    <name type="scientific">Stichopus japonicus</name>
    <name type="common">Sea cucumber</name>
    <dbReference type="NCBI Taxonomy" id="307972"/>
    <lineage>
        <taxon>Eukaryota</taxon>
        <taxon>Metazoa</taxon>
        <taxon>Echinodermata</taxon>
        <taxon>Eleutherozoa</taxon>
        <taxon>Echinozoa</taxon>
        <taxon>Holothuroidea</taxon>
        <taxon>Aspidochirotacea</taxon>
        <taxon>Aspidochirotida</taxon>
        <taxon>Stichopodidae</taxon>
        <taxon>Apostichopus</taxon>
    </lineage>
</organism>
<feature type="compositionally biased region" description="Acidic residues" evidence="1">
    <location>
        <begin position="63"/>
        <end position="76"/>
    </location>
</feature>
<gene>
    <name evidence="2" type="ORF">BSL78_15230</name>
</gene>
<dbReference type="AlphaFoldDB" id="A0A2G8KIW1"/>
<evidence type="ECO:0000313" key="2">
    <source>
        <dbReference type="EMBL" id="PIK47900.1"/>
    </source>
</evidence>
<feature type="compositionally biased region" description="Basic and acidic residues" evidence="1">
    <location>
        <begin position="78"/>
        <end position="97"/>
    </location>
</feature>
<dbReference type="Proteomes" id="UP000230750">
    <property type="component" value="Unassembled WGS sequence"/>
</dbReference>
<feature type="compositionally biased region" description="Basic and acidic residues" evidence="1">
    <location>
        <begin position="13"/>
        <end position="43"/>
    </location>
</feature>